<dbReference type="PANTHER" id="PTHR38459">
    <property type="entry name" value="PROPHAGE BACTOPRENOL-LINKED GLUCOSE TRANSLOCASE HOMOLOG"/>
    <property type="match status" value="1"/>
</dbReference>
<dbReference type="InterPro" id="IPR007267">
    <property type="entry name" value="GtrA_DPMS_TM"/>
</dbReference>
<accession>A0A240EMP6</accession>
<evidence type="ECO:0000313" key="8">
    <source>
        <dbReference type="EMBL" id="SNX49771.1"/>
    </source>
</evidence>
<evidence type="ECO:0000313" key="9">
    <source>
        <dbReference type="Proteomes" id="UP000219336"/>
    </source>
</evidence>
<dbReference type="EMBL" id="OANU01000073">
    <property type="protein sequence ID" value="SNX49771.1"/>
    <property type="molecule type" value="Genomic_DNA"/>
</dbReference>
<feature type="transmembrane region" description="Helical" evidence="6">
    <location>
        <begin position="72"/>
        <end position="98"/>
    </location>
</feature>
<keyword evidence="3 6" id="KW-0812">Transmembrane</keyword>
<sequence>MPNIYASRQFVMFLCTGGFAAAVNFGSRIFFSQYVSFSTAIVLAYLMGMVTAFALARVFVFTDSKNSVVRSAFYFTLINIAAIAQTWIVSMLLAYYILPFFNISKYIHEISHLIGVLVPVFTSFIGHKSLSFRE</sequence>
<dbReference type="OrthoDB" id="7060875at2"/>
<dbReference type="GO" id="GO:0000271">
    <property type="term" value="P:polysaccharide biosynthetic process"/>
    <property type="evidence" value="ECO:0007669"/>
    <property type="project" value="InterPro"/>
</dbReference>
<gene>
    <name evidence="8" type="ORF">VTH8203_03419</name>
</gene>
<evidence type="ECO:0000256" key="4">
    <source>
        <dbReference type="ARBA" id="ARBA00022989"/>
    </source>
</evidence>
<feature type="transmembrane region" description="Helical" evidence="6">
    <location>
        <begin position="110"/>
        <end position="127"/>
    </location>
</feature>
<dbReference type="InterPro" id="IPR051401">
    <property type="entry name" value="GtrA_CellWall_Glycosyl"/>
</dbReference>
<keyword evidence="9" id="KW-1185">Reference proteome</keyword>
<evidence type="ECO:0000256" key="3">
    <source>
        <dbReference type="ARBA" id="ARBA00022692"/>
    </source>
</evidence>
<reference evidence="9" key="1">
    <citation type="submission" date="2016-06" db="EMBL/GenBank/DDBJ databases">
        <authorList>
            <person name="Rodrigo-Torres L."/>
            <person name="Arahal R.D."/>
            <person name="Lucena T."/>
        </authorList>
    </citation>
    <scope>NUCLEOTIDE SEQUENCE [LARGE SCALE GENOMIC DNA]</scope>
    <source>
        <strain evidence="9">CECT8203</strain>
    </source>
</reference>
<dbReference type="Pfam" id="PF04138">
    <property type="entry name" value="GtrA_DPMS_TM"/>
    <property type="match status" value="1"/>
</dbReference>
<protein>
    <submittedName>
        <fullName evidence="8">GtrA-like protein</fullName>
    </submittedName>
</protein>
<organism evidence="8 9">
    <name type="scientific">Vibrio thalassae</name>
    <dbReference type="NCBI Taxonomy" id="1243014"/>
    <lineage>
        <taxon>Bacteria</taxon>
        <taxon>Pseudomonadati</taxon>
        <taxon>Pseudomonadota</taxon>
        <taxon>Gammaproteobacteria</taxon>
        <taxon>Vibrionales</taxon>
        <taxon>Vibrionaceae</taxon>
        <taxon>Vibrio</taxon>
    </lineage>
</organism>
<evidence type="ECO:0000256" key="5">
    <source>
        <dbReference type="ARBA" id="ARBA00023136"/>
    </source>
</evidence>
<dbReference type="GO" id="GO:0005886">
    <property type="term" value="C:plasma membrane"/>
    <property type="evidence" value="ECO:0007669"/>
    <property type="project" value="TreeGrafter"/>
</dbReference>
<proteinExistence type="inferred from homology"/>
<dbReference type="PANTHER" id="PTHR38459:SF1">
    <property type="entry name" value="PROPHAGE BACTOPRENOL-LINKED GLUCOSE TRANSLOCASE HOMOLOG"/>
    <property type="match status" value="1"/>
</dbReference>
<feature type="domain" description="GtrA/DPMS transmembrane" evidence="7">
    <location>
        <begin position="13"/>
        <end position="132"/>
    </location>
</feature>
<dbReference type="RefSeq" id="WP_096994775.1">
    <property type="nucleotide sequence ID" value="NZ_JBHSII010000001.1"/>
</dbReference>
<evidence type="ECO:0000259" key="7">
    <source>
        <dbReference type="Pfam" id="PF04138"/>
    </source>
</evidence>
<evidence type="ECO:0000256" key="2">
    <source>
        <dbReference type="ARBA" id="ARBA00009399"/>
    </source>
</evidence>
<evidence type="ECO:0000256" key="6">
    <source>
        <dbReference type="SAM" id="Phobius"/>
    </source>
</evidence>
<feature type="transmembrane region" description="Helical" evidence="6">
    <location>
        <begin position="37"/>
        <end position="60"/>
    </location>
</feature>
<keyword evidence="4 6" id="KW-1133">Transmembrane helix</keyword>
<dbReference type="AlphaFoldDB" id="A0A240EMP6"/>
<feature type="transmembrane region" description="Helical" evidence="6">
    <location>
        <begin position="12"/>
        <end position="31"/>
    </location>
</feature>
<evidence type="ECO:0000256" key="1">
    <source>
        <dbReference type="ARBA" id="ARBA00004141"/>
    </source>
</evidence>
<keyword evidence="5 6" id="KW-0472">Membrane</keyword>
<name>A0A240EMP6_9VIBR</name>
<comment type="subcellular location">
    <subcellularLocation>
        <location evidence="1">Membrane</location>
        <topology evidence="1">Multi-pass membrane protein</topology>
    </subcellularLocation>
</comment>
<dbReference type="Proteomes" id="UP000219336">
    <property type="component" value="Unassembled WGS sequence"/>
</dbReference>
<comment type="similarity">
    <text evidence="2">Belongs to the GtrA family.</text>
</comment>